<dbReference type="EMBL" id="JAYFUM010000021">
    <property type="protein sequence ID" value="MEA5140870.1"/>
    <property type="molecule type" value="Genomic_DNA"/>
</dbReference>
<reference evidence="2 3" key="1">
    <citation type="submission" date="2023-12" db="EMBL/GenBank/DDBJ databases">
        <title>Novel species of the genus Arcicella isolated from rivers.</title>
        <authorList>
            <person name="Lu H."/>
        </authorList>
    </citation>
    <scope>NUCLEOTIDE SEQUENCE [LARGE SCALE GENOMIC DNA]</scope>
    <source>
        <strain evidence="2 3">KCTC 23307</strain>
    </source>
</reference>
<evidence type="ECO:0000256" key="1">
    <source>
        <dbReference type="SAM" id="MobiDB-lite"/>
    </source>
</evidence>
<evidence type="ECO:0000313" key="3">
    <source>
        <dbReference type="Proteomes" id="UP001302949"/>
    </source>
</evidence>
<proteinExistence type="predicted"/>
<name>A0ABU5QDF1_9BACT</name>
<dbReference type="RefSeq" id="WP_323298027.1">
    <property type="nucleotide sequence ID" value="NZ_JAYFUM010000021.1"/>
</dbReference>
<sequence length="106" mass="11715">MKKLFVLFFSVLILITSSGFGLIGSSTIVPTQLHQKASKSESDKMKKNQNANIQEKKNTEKNQQNQVAQSLIQWIADGIKSTLASMAEVLSNVGKTILTSILHLFH</sequence>
<dbReference type="Proteomes" id="UP001302949">
    <property type="component" value="Unassembled WGS sequence"/>
</dbReference>
<protein>
    <submittedName>
        <fullName evidence="2">Uncharacterized protein</fullName>
    </submittedName>
</protein>
<gene>
    <name evidence="2" type="ORF">VB248_17095</name>
</gene>
<comment type="caution">
    <text evidence="2">The sequence shown here is derived from an EMBL/GenBank/DDBJ whole genome shotgun (WGS) entry which is preliminary data.</text>
</comment>
<organism evidence="2 3">
    <name type="scientific">Arcicella rigui</name>
    <dbReference type="NCBI Taxonomy" id="797020"/>
    <lineage>
        <taxon>Bacteria</taxon>
        <taxon>Pseudomonadati</taxon>
        <taxon>Bacteroidota</taxon>
        <taxon>Cytophagia</taxon>
        <taxon>Cytophagales</taxon>
        <taxon>Flectobacillaceae</taxon>
        <taxon>Arcicella</taxon>
    </lineage>
</organism>
<accession>A0ABU5QDF1</accession>
<evidence type="ECO:0000313" key="2">
    <source>
        <dbReference type="EMBL" id="MEA5140870.1"/>
    </source>
</evidence>
<keyword evidence="3" id="KW-1185">Reference proteome</keyword>
<feature type="region of interest" description="Disordered" evidence="1">
    <location>
        <begin position="34"/>
        <end position="64"/>
    </location>
</feature>